<accession>A0A1H3YQP5</accession>
<dbReference type="STRING" id="408074.SAMN05660909_00887"/>
<dbReference type="PROSITE" id="PS51257">
    <property type="entry name" value="PROKAR_LIPOPROTEIN"/>
    <property type="match status" value="1"/>
</dbReference>
<evidence type="ECO:0000313" key="2">
    <source>
        <dbReference type="Proteomes" id="UP000199656"/>
    </source>
</evidence>
<dbReference type="Proteomes" id="UP000199656">
    <property type="component" value="Unassembled WGS sequence"/>
</dbReference>
<keyword evidence="2" id="KW-1185">Reference proteome</keyword>
<dbReference type="RefSeq" id="WP_089759092.1">
    <property type="nucleotide sequence ID" value="NZ_BKAT01000002.1"/>
</dbReference>
<organism evidence="1 2">
    <name type="scientific">Chitinophaga terrae</name>
    <name type="common">ex Kim and Jung 2007</name>
    <dbReference type="NCBI Taxonomy" id="408074"/>
    <lineage>
        <taxon>Bacteria</taxon>
        <taxon>Pseudomonadati</taxon>
        <taxon>Bacteroidota</taxon>
        <taxon>Chitinophagia</taxon>
        <taxon>Chitinophagales</taxon>
        <taxon>Chitinophagaceae</taxon>
        <taxon>Chitinophaga</taxon>
    </lineage>
</organism>
<proteinExistence type="predicted"/>
<dbReference type="AlphaFoldDB" id="A0A1H3YQP5"/>
<dbReference type="Pfam" id="PF16407">
    <property type="entry name" value="PKD_2"/>
    <property type="match status" value="1"/>
</dbReference>
<sequence length="468" mass="51766">MKYTLLYILGLAIFLTACYKDKGNYDYHPIGEPVISNFDTLYTAVVGDSLIIRPKVVLPSGNTKYQGHWTISVPGQMYAEEYDGQNLEIVFGLGAGRYPAVLAVYDSVYKMKYFYNFVIKATTAFSQGMIVLSDAGSYSAISFIKPSGEVQPNVYTAINQDTLPPGAVQLAMMKNVNYGNLITGYWAAYSTGGVLLDPGTLQRTKKLQQNFYSDPGPLTVTRLDGVTIGVPVAIMNHKMYVGAMETAPFATYYGYFGVPLSGNYELGKPLIGNNPEASGYWLGYETSKQKLVRMDWRNYLDTNYVMRDSAFNPKQLKMTVWHMDKFNDNECYAFCDSAGSVRELRFGLEFMDPGKDPVFHAYAKRKPVIAAQINASTVWAASPVGVFFFTQGDKIFRYNPLNQEVKPLATSFDGKTIGMLKILENGNKLLVGASGSIAYLDISVGHNGDKIKQVDGIPGVPVDVIIRE</sequence>
<dbReference type="EMBL" id="FNRL01000003">
    <property type="protein sequence ID" value="SEA13342.1"/>
    <property type="molecule type" value="Genomic_DNA"/>
</dbReference>
<dbReference type="OrthoDB" id="1095195at2"/>
<name>A0A1H3YQP5_9BACT</name>
<gene>
    <name evidence="1" type="ORF">SAMN05660909_00887</name>
</gene>
<dbReference type="InterPro" id="IPR032183">
    <property type="entry name" value="PKD-like"/>
</dbReference>
<evidence type="ECO:0000313" key="1">
    <source>
        <dbReference type="EMBL" id="SEA13342.1"/>
    </source>
</evidence>
<protein>
    <submittedName>
        <fullName evidence="1">PKD-like family protein</fullName>
    </submittedName>
</protein>
<reference evidence="2" key="1">
    <citation type="submission" date="2016-10" db="EMBL/GenBank/DDBJ databases">
        <authorList>
            <person name="Varghese N."/>
            <person name="Submissions S."/>
        </authorList>
    </citation>
    <scope>NUCLEOTIDE SEQUENCE [LARGE SCALE GENOMIC DNA]</scope>
    <source>
        <strain evidence="2">DSM 23920</strain>
    </source>
</reference>